<name>A0A3M8PBI3_9BACL</name>
<dbReference type="Proteomes" id="UP000275473">
    <property type="component" value="Unassembled WGS sequence"/>
</dbReference>
<gene>
    <name evidence="1" type="ORF">EEX84_01500</name>
</gene>
<dbReference type="AlphaFoldDB" id="A0A3M8PBI3"/>
<dbReference type="EMBL" id="RIAX01000001">
    <property type="protein sequence ID" value="RNF41055.1"/>
    <property type="molecule type" value="Genomic_DNA"/>
</dbReference>
<organism evidence="1 2">
    <name type="scientific">Planococcus salinus</name>
    <dbReference type="NCBI Taxonomy" id="1848460"/>
    <lineage>
        <taxon>Bacteria</taxon>
        <taxon>Bacillati</taxon>
        <taxon>Bacillota</taxon>
        <taxon>Bacilli</taxon>
        <taxon>Bacillales</taxon>
        <taxon>Caryophanaceae</taxon>
        <taxon>Planococcus</taxon>
    </lineage>
</organism>
<evidence type="ECO:0000313" key="2">
    <source>
        <dbReference type="Proteomes" id="UP000275473"/>
    </source>
</evidence>
<protein>
    <submittedName>
        <fullName evidence="1">Uncharacterized protein</fullName>
    </submittedName>
</protein>
<sequence length="87" mass="10003">MASALLFCLEIKERQQNTWVGLPSALYLRQRSPAVCFLHRAASRGMPAPFHVSKRRRDKSTGSWRNIELLDSFSANEKKRAPLRSLF</sequence>
<evidence type="ECO:0000313" key="1">
    <source>
        <dbReference type="EMBL" id="RNF41055.1"/>
    </source>
</evidence>
<accession>A0A3M8PBI3</accession>
<reference evidence="1 2" key="1">
    <citation type="journal article" date="2018" name="Int. J. Syst. Evol. Microbiol.">
        <title>Planococcus salinus sp. nov., a moderately halophilic bacterium isolated from a saline-alkali soil.</title>
        <authorList>
            <person name="Gan L."/>
        </authorList>
    </citation>
    <scope>NUCLEOTIDE SEQUENCE [LARGE SCALE GENOMIC DNA]</scope>
    <source>
        <strain evidence="1 2">LCB217</strain>
    </source>
</reference>
<proteinExistence type="predicted"/>
<keyword evidence="2" id="KW-1185">Reference proteome</keyword>
<comment type="caution">
    <text evidence="1">The sequence shown here is derived from an EMBL/GenBank/DDBJ whole genome shotgun (WGS) entry which is preliminary data.</text>
</comment>